<dbReference type="EMBL" id="PGGS01000008">
    <property type="protein sequence ID" value="PNH12461.1"/>
    <property type="molecule type" value="Genomic_DNA"/>
</dbReference>
<proteinExistence type="predicted"/>
<dbReference type="Gene3D" id="2.30.42.10">
    <property type="match status" value="1"/>
</dbReference>
<dbReference type="Pfam" id="PF17820">
    <property type="entry name" value="PDZ_6"/>
    <property type="match status" value="1"/>
</dbReference>
<dbReference type="InterPro" id="IPR001478">
    <property type="entry name" value="PDZ"/>
</dbReference>
<keyword evidence="4" id="KW-1185">Reference proteome</keyword>
<reference evidence="3 4" key="1">
    <citation type="journal article" date="2017" name="Mol. Biol. Evol.">
        <title>The 4-celled Tetrabaena socialis nuclear genome reveals the essential components for genetic control of cell number at the origin of multicellularity in the volvocine lineage.</title>
        <authorList>
            <person name="Featherston J."/>
            <person name="Arakaki Y."/>
            <person name="Hanschen E.R."/>
            <person name="Ferris P.J."/>
            <person name="Michod R.E."/>
            <person name="Olson B.J.S.C."/>
            <person name="Nozaki H."/>
            <person name="Durand P.M."/>
        </authorList>
    </citation>
    <scope>NUCLEOTIDE SEQUENCE [LARGE SCALE GENOMIC DNA]</scope>
    <source>
        <strain evidence="3 4">NIES-571</strain>
    </source>
</reference>
<name>A0A2J8AIX5_9CHLO</name>
<organism evidence="3 4">
    <name type="scientific">Tetrabaena socialis</name>
    <dbReference type="NCBI Taxonomy" id="47790"/>
    <lineage>
        <taxon>Eukaryota</taxon>
        <taxon>Viridiplantae</taxon>
        <taxon>Chlorophyta</taxon>
        <taxon>core chlorophytes</taxon>
        <taxon>Chlorophyceae</taxon>
        <taxon>CS clade</taxon>
        <taxon>Chlamydomonadales</taxon>
        <taxon>Tetrabaenaceae</taxon>
        <taxon>Tetrabaena</taxon>
    </lineage>
</organism>
<dbReference type="SUPFAM" id="SSF52096">
    <property type="entry name" value="ClpP/crotonase"/>
    <property type="match status" value="1"/>
</dbReference>
<accession>A0A2J8AIX5</accession>
<feature type="domain" description="PDZ" evidence="2">
    <location>
        <begin position="207"/>
        <end position="237"/>
    </location>
</feature>
<dbReference type="InterPro" id="IPR005151">
    <property type="entry name" value="Tail-specific_protease"/>
</dbReference>
<dbReference type="PANTHER" id="PTHR32060:SF22">
    <property type="entry name" value="CARBOXYL-TERMINAL-PROCESSING PEPTIDASE 3, CHLOROPLASTIC"/>
    <property type="match status" value="1"/>
</dbReference>
<evidence type="ECO:0000256" key="1">
    <source>
        <dbReference type="SAM" id="MobiDB-lite"/>
    </source>
</evidence>
<dbReference type="GO" id="GO:0004175">
    <property type="term" value="F:endopeptidase activity"/>
    <property type="evidence" value="ECO:0007669"/>
    <property type="project" value="TreeGrafter"/>
</dbReference>
<dbReference type="Gene3D" id="3.30.750.44">
    <property type="match status" value="1"/>
</dbReference>
<feature type="region of interest" description="Disordered" evidence="1">
    <location>
        <begin position="35"/>
        <end position="65"/>
    </location>
</feature>
<dbReference type="OrthoDB" id="43580at2759"/>
<dbReference type="AlphaFoldDB" id="A0A2J8AIX5"/>
<gene>
    <name evidence="3" type="ORF">TSOC_000592</name>
</gene>
<dbReference type="PROSITE" id="PS50106">
    <property type="entry name" value="PDZ"/>
    <property type="match status" value="1"/>
</dbReference>
<dbReference type="InterPro" id="IPR041489">
    <property type="entry name" value="PDZ_6"/>
</dbReference>
<comment type="caution">
    <text evidence="3">The sequence shown here is derived from an EMBL/GenBank/DDBJ whole genome shotgun (WGS) entry which is preliminary data.</text>
</comment>
<evidence type="ECO:0000259" key="2">
    <source>
        <dbReference type="PROSITE" id="PS50106"/>
    </source>
</evidence>
<dbReference type="Pfam" id="PF03572">
    <property type="entry name" value="Peptidase_S41"/>
    <property type="match status" value="1"/>
</dbReference>
<dbReference type="InterPro" id="IPR029045">
    <property type="entry name" value="ClpP/crotonase-like_dom_sf"/>
</dbReference>
<evidence type="ECO:0000313" key="3">
    <source>
        <dbReference type="EMBL" id="PNH12461.1"/>
    </source>
</evidence>
<dbReference type="PANTHER" id="PTHR32060">
    <property type="entry name" value="TAIL-SPECIFIC PROTEASE"/>
    <property type="match status" value="1"/>
</dbReference>
<dbReference type="GO" id="GO:0006508">
    <property type="term" value="P:proteolysis"/>
    <property type="evidence" value="ECO:0007669"/>
    <property type="project" value="InterPro"/>
</dbReference>
<dbReference type="SMART" id="SM00228">
    <property type="entry name" value="PDZ"/>
    <property type="match status" value="1"/>
</dbReference>
<dbReference type="Proteomes" id="UP000236333">
    <property type="component" value="Unassembled WGS sequence"/>
</dbReference>
<protein>
    <submittedName>
        <fullName evidence="3">C-terminal processing peptidase, chloroplastic</fullName>
    </submittedName>
</protein>
<dbReference type="SUPFAM" id="SSF50156">
    <property type="entry name" value="PDZ domain-like"/>
    <property type="match status" value="1"/>
</dbReference>
<dbReference type="GO" id="GO:0008236">
    <property type="term" value="F:serine-type peptidase activity"/>
    <property type="evidence" value="ECO:0007669"/>
    <property type="project" value="InterPro"/>
</dbReference>
<dbReference type="InterPro" id="IPR036034">
    <property type="entry name" value="PDZ_sf"/>
</dbReference>
<dbReference type="Gene3D" id="3.90.226.10">
    <property type="entry name" value="2-enoyl-CoA Hydratase, Chain A, domain 1"/>
    <property type="match status" value="1"/>
</dbReference>
<feature type="region of interest" description="Disordered" evidence="1">
    <location>
        <begin position="263"/>
        <end position="294"/>
    </location>
</feature>
<evidence type="ECO:0000313" key="4">
    <source>
        <dbReference type="Proteomes" id="UP000236333"/>
    </source>
</evidence>
<sequence>MVAGLAPRVPAAAAAAPQRLCTSAPRARSGPLWRACAAPGPPVATPAPDRGRPVSPTPDERPSGLGPLRSALASALCAAALVLSPAASAAPESVSIRFPASRNAEIYAAQEILVQAWGYVRELYFDPTFNHQDWEKRLQDSLAVTLKASSRDEALAEVSVLVGSLGDRFTRVLLPGAASEAFEAQTQAKIISTGLVTDRPQGPDGPLTVAYVVPGSPAEAVGLLEGDEVVAVNGRPVAPPYRRDASLLQEQLRQDREVDIKVRRSAAPAAPSTPQPPRTASARRRASPPPPPSTLLGSFVDVHLQPLPVDYLPVQFAVLTKPGAAASDRAAAAAAAPAGEAGAAPPSQQLPPSASRVGYIRIISFSEEVAALVEVAVRELQAAGCGSWLLDLRDNPGGIVNEGVAVAGLLLQPGDVFALVRDRDGAEVAFALPEDAPPPLVRDQPLVRAGALTGGAGFAL</sequence>